<dbReference type="RefSeq" id="WP_056937761.1">
    <property type="nucleotide sequence ID" value="NZ_AZFN01000020.1"/>
</dbReference>
<gene>
    <name evidence="2" type="ORF">FC60_GL000851</name>
</gene>
<dbReference type="InterPro" id="IPR000182">
    <property type="entry name" value="GNAT_dom"/>
</dbReference>
<keyword evidence="2" id="KW-0808">Transferase</keyword>
<dbReference type="Pfam" id="PF00583">
    <property type="entry name" value="Acetyltransf_1"/>
    <property type="match status" value="1"/>
</dbReference>
<protein>
    <submittedName>
        <fullName evidence="2">Acetyltransferase</fullName>
    </submittedName>
</protein>
<dbReference type="EMBL" id="AZFN01000020">
    <property type="protein sequence ID" value="KRM01313.1"/>
    <property type="molecule type" value="Genomic_DNA"/>
</dbReference>
<dbReference type="AlphaFoldDB" id="A0A0R1V701"/>
<accession>A0A0R1V701</accession>
<evidence type="ECO:0000259" key="1">
    <source>
        <dbReference type="PROSITE" id="PS51186"/>
    </source>
</evidence>
<dbReference type="GO" id="GO:0016747">
    <property type="term" value="F:acyltransferase activity, transferring groups other than amino-acyl groups"/>
    <property type="evidence" value="ECO:0007669"/>
    <property type="project" value="InterPro"/>
</dbReference>
<sequence length="173" mass="19571">MTETYIRLAQPADLATIMGIIEDARQTLKAAGSTQWQGEYPNQSTINDDLAAHHAWVLVHQEQVVGYAAMVIGPDPSYEKIDGSWKINDQPYVAIHRIAVEKSHQGKHLVTPFMQLLIQESLNEGILDYRIDTGLNNVVMQHLITKLGFQQRGYVKVPTDLIEPRRVAYELNH</sequence>
<dbReference type="SUPFAM" id="SSF55729">
    <property type="entry name" value="Acyl-CoA N-acyltransferases (Nat)"/>
    <property type="match status" value="1"/>
</dbReference>
<keyword evidence="3" id="KW-1185">Reference proteome</keyword>
<evidence type="ECO:0000313" key="3">
    <source>
        <dbReference type="Proteomes" id="UP000051739"/>
    </source>
</evidence>
<dbReference type="InterPro" id="IPR016181">
    <property type="entry name" value="Acyl_CoA_acyltransferase"/>
</dbReference>
<feature type="domain" description="N-acetyltransferase" evidence="1">
    <location>
        <begin position="4"/>
        <end position="173"/>
    </location>
</feature>
<dbReference type="Proteomes" id="UP000051739">
    <property type="component" value="Unassembled WGS sequence"/>
</dbReference>
<reference evidence="2 3" key="1">
    <citation type="journal article" date="2015" name="Genome Announc.">
        <title>Expanding the biotechnology potential of lactobacilli through comparative genomics of 213 strains and associated genera.</title>
        <authorList>
            <person name="Sun Z."/>
            <person name="Harris H.M."/>
            <person name="McCann A."/>
            <person name="Guo C."/>
            <person name="Argimon S."/>
            <person name="Zhang W."/>
            <person name="Yang X."/>
            <person name="Jeffery I.B."/>
            <person name="Cooney J.C."/>
            <person name="Kagawa T.F."/>
            <person name="Liu W."/>
            <person name="Song Y."/>
            <person name="Salvetti E."/>
            <person name="Wrobel A."/>
            <person name="Rasinkangas P."/>
            <person name="Parkhill J."/>
            <person name="Rea M.C."/>
            <person name="O'Sullivan O."/>
            <person name="Ritari J."/>
            <person name="Douillard F.P."/>
            <person name="Paul Ross R."/>
            <person name="Yang R."/>
            <person name="Briner A.E."/>
            <person name="Felis G.E."/>
            <person name="de Vos W.M."/>
            <person name="Barrangou R."/>
            <person name="Klaenhammer T.R."/>
            <person name="Caufield P.W."/>
            <person name="Cui Y."/>
            <person name="Zhang H."/>
            <person name="O'Toole P.W."/>
        </authorList>
    </citation>
    <scope>NUCLEOTIDE SEQUENCE [LARGE SCALE GENOMIC DNA]</scope>
    <source>
        <strain evidence="2 3">DSM 16045</strain>
    </source>
</reference>
<dbReference type="CDD" id="cd04301">
    <property type="entry name" value="NAT_SF"/>
    <property type="match status" value="1"/>
</dbReference>
<name>A0A0R1V701_9LACO</name>
<proteinExistence type="predicted"/>
<dbReference type="PATRIC" id="fig|1423749.3.peg.858"/>
<dbReference type="Gene3D" id="3.40.630.30">
    <property type="match status" value="1"/>
</dbReference>
<organism evidence="2 3">
    <name type="scientific">Limosilactobacillus gastricus DSM 16045</name>
    <dbReference type="NCBI Taxonomy" id="1423749"/>
    <lineage>
        <taxon>Bacteria</taxon>
        <taxon>Bacillati</taxon>
        <taxon>Bacillota</taxon>
        <taxon>Bacilli</taxon>
        <taxon>Lactobacillales</taxon>
        <taxon>Lactobacillaceae</taxon>
        <taxon>Limosilactobacillus</taxon>
    </lineage>
</organism>
<evidence type="ECO:0000313" key="2">
    <source>
        <dbReference type="EMBL" id="KRM01313.1"/>
    </source>
</evidence>
<dbReference type="PROSITE" id="PS51186">
    <property type="entry name" value="GNAT"/>
    <property type="match status" value="1"/>
</dbReference>
<comment type="caution">
    <text evidence="2">The sequence shown here is derived from an EMBL/GenBank/DDBJ whole genome shotgun (WGS) entry which is preliminary data.</text>
</comment>